<sequence>MYLIGMITVALVLYNYKELHKTLVYRYCC</sequence>
<evidence type="ECO:0000313" key="1">
    <source>
        <dbReference type="EMBL" id="JAH73105.1"/>
    </source>
</evidence>
<dbReference type="AlphaFoldDB" id="A0A0E9V6L5"/>
<reference evidence="1" key="2">
    <citation type="journal article" date="2015" name="Fish Shellfish Immunol.">
        <title>Early steps in the European eel (Anguilla anguilla)-Vibrio vulnificus interaction in the gills: Role of the RtxA13 toxin.</title>
        <authorList>
            <person name="Callol A."/>
            <person name="Pajuelo D."/>
            <person name="Ebbesson L."/>
            <person name="Teles M."/>
            <person name="MacKenzie S."/>
            <person name="Amaro C."/>
        </authorList>
    </citation>
    <scope>NUCLEOTIDE SEQUENCE</scope>
</reference>
<dbReference type="EMBL" id="GBXM01035472">
    <property type="protein sequence ID" value="JAH73105.1"/>
    <property type="molecule type" value="Transcribed_RNA"/>
</dbReference>
<proteinExistence type="predicted"/>
<reference evidence="1" key="1">
    <citation type="submission" date="2014-11" db="EMBL/GenBank/DDBJ databases">
        <authorList>
            <person name="Amaro Gonzalez C."/>
        </authorList>
    </citation>
    <scope>NUCLEOTIDE SEQUENCE</scope>
</reference>
<name>A0A0E9V6L5_ANGAN</name>
<organism evidence="1">
    <name type="scientific">Anguilla anguilla</name>
    <name type="common">European freshwater eel</name>
    <name type="synonym">Muraena anguilla</name>
    <dbReference type="NCBI Taxonomy" id="7936"/>
    <lineage>
        <taxon>Eukaryota</taxon>
        <taxon>Metazoa</taxon>
        <taxon>Chordata</taxon>
        <taxon>Craniata</taxon>
        <taxon>Vertebrata</taxon>
        <taxon>Euteleostomi</taxon>
        <taxon>Actinopterygii</taxon>
        <taxon>Neopterygii</taxon>
        <taxon>Teleostei</taxon>
        <taxon>Anguilliformes</taxon>
        <taxon>Anguillidae</taxon>
        <taxon>Anguilla</taxon>
    </lineage>
</organism>
<protein>
    <submittedName>
        <fullName evidence="1">Uncharacterized protein</fullName>
    </submittedName>
</protein>
<accession>A0A0E9V6L5</accession>